<keyword evidence="3" id="KW-1185">Reference proteome</keyword>
<dbReference type="InParanoid" id="E9HMK0"/>
<name>E9HMK0_DAPPU</name>
<organism evidence="2 3">
    <name type="scientific">Daphnia pulex</name>
    <name type="common">Water flea</name>
    <dbReference type="NCBI Taxonomy" id="6669"/>
    <lineage>
        <taxon>Eukaryota</taxon>
        <taxon>Metazoa</taxon>
        <taxon>Ecdysozoa</taxon>
        <taxon>Arthropoda</taxon>
        <taxon>Crustacea</taxon>
        <taxon>Branchiopoda</taxon>
        <taxon>Diplostraca</taxon>
        <taxon>Cladocera</taxon>
        <taxon>Anomopoda</taxon>
        <taxon>Daphniidae</taxon>
        <taxon>Daphnia</taxon>
    </lineage>
</organism>
<dbReference type="EMBL" id="GL732687">
    <property type="protein sequence ID" value="EFX67043.1"/>
    <property type="molecule type" value="Genomic_DNA"/>
</dbReference>
<dbReference type="KEGG" id="dpx:DAPPUDRAFT_331467"/>
<gene>
    <name evidence="2" type="ORF">DAPPUDRAFT_331467</name>
</gene>
<protein>
    <submittedName>
        <fullName evidence="2">Uncharacterized protein</fullName>
    </submittedName>
</protein>
<evidence type="ECO:0000313" key="3">
    <source>
        <dbReference type="Proteomes" id="UP000000305"/>
    </source>
</evidence>
<evidence type="ECO:0000256" key="1">
    <source>
        <dbReference type="SAM" id="Phobius"/>
    </source>
</evidence>
<proteinExistence type="predicted"/>
<keyword evidence="1" id="KW-0812">Transmembrane</keyword>
<evidence type="ECO:0000313" key="2">
    <source>
        <dbReference type="EMBL" id="EFX67043.1"/>
    </source>
</evidence>
<reference evidence="2 3" key="1">
    <citation type="journal article" date="2011" name="Science">
        <title>The ecoresponsive genome of Daphnia pulex.</title>
        <authorList>
            <person name="Colbourne J.K."/>
            <person name="Pfrender M.E."/>
            <person name="Gilbert D."/>
            <person name="Thomas W.K."/>
            <person name="Tucker A."/>
            <person name="Oakley T.H."/>
            <person name="Tokishita S."/>
            <person name="Aerts A."/>
            <person name="Arnold G.J."/>
            <person name="Basu M.K."/>
            <person name="Bauer D.J."/>
            <person name="Caceres C.E."/>
            <person name="Carmel L."/>
            <person name="Casola C."/>
            <person name="Choi J.H."/>
            <person name="Detter J.C."/>
            <person name="Dong Q."/>
            <person name="Dusheyko S."/>
            <person name="Eads B.D."/>
            <person name="Frohlich T."/>
            <person name="Geiler-Samerotte K.A."/>
            <person name="Gerlach D."/>
            <person name="Hatcher P."/>
            <person name="Jogdeo S."/>
            <person name="Krijgsveld J."/>
            <person name="Kriventseva E.V."/>
            <person name="Kultz D."/>
            <person name="Laforsch C."/>
            <person name="Lindquist E."/>
            <person name="Lopez J."/>
            <person name="Manak J.R."/>
            <person name="Muller J."/>
            <person name="Pangilinan J."/>
            <person name="Patwardhan R.P."/>
            <person name="Pitluck S."/>
            <person name="Pritham E.J."/>
            <person name="Rechtsteiner A."/>
            <person name="Rho M."/>
            <person name="Rogozin I.B."/>
            <person name="Sakarya O."/>
            <person name="Salamov A."/>
            <person name="Schaack S."/>
            <person name="Shapiro H."/>
            <person name="Shiga Y."/>
            <person name="Skalitzky C."/>
            <person name="Smith Z."/>
            <person name="Souvorov A."/>
            <person name="Sung W."/>
            <person name="Tang Z."/>
            <person name="Tsuchiya D."/>
            <person name="Tu H."/>
            <person name="Vos H."/>
            <person name="Wang M."/>
            <person name="Wolf Y.I."/>
            <person name="Yamagata H."/>
            <person name="Yamada T."/>
            <person name="Ye Y."/>
            <person name="Shaw J.R."/>
            <person name="Andrews J."/>
            <person name="Crease T.J."/>
            <person name="Tang H."/>
            <person name="Lucas S.M."/>
            <person name="Robertson H.M."/>
            <person name="Bork P."/>
            <person name="Koonin E.V."/>
            <person name="Zdobnov E.M."/>
            <person name="Grigoriev I.V."/>
            <person name="Lynch M."/>
            <person name="Boore J.L."/>
        </authorList>
    </citation>
    <scope>NUCLEOTIDE SEQUENCE [LARGE SCALE GENOMIC DNA]</scope>
</reference>
<dbReference type="AlphaFoldDB" id="E9HMK0"/>
<keyword evidence="1" id="KW-1133">Transmembrane helix</keyword>
<sequence length="94" mass="10756">MFKGVGNHPENSIGVALTVASVFIMYVVYWNHIQMLPEFLNAGEKRQSLYIEKKSQQLVSLLNTAPKKECVKVSQVVSQLVQEIDIYEEESKFH</sequence>
<keyword evidence="1" id="KW-0472">Membrane</keyword>
<accession>E9HMK0</accession>
<dbReference type="HOGENOM" id="CLU_2388443_0_0_1"/>
<dbReference type="Proteomes" id="UP000000305">
    <property type="component" value="Unassembled WGS sequence"/>
</dbReference>
<feature type="transmembrane region" description="Helical" evidence="1">
    <location>
        <begin position="12"/>
        <end position="30"/>
    </location>
</feature>